<feature type="non-terminal residue" evidence="2">
    <location>
        <position position="1"/>
    </location>
</feature>
<keyword evidence="1" id="KW-0812">Transmembrane</keyword>
<evidence type="ECO:0000313" key="2">
    <source>
        <dbReference type="EMBL" id="CDW22632.1"/>
    </source>
</evidence>
<accession>A0A0K2TAN4</accession>
<organism evidence="2">
    <name type="scientific">Lepeophtheirus salmonis</name>
    <name type="common">Salmon louse</name>
    <name type="synonym">Caligus salmonis</name>
    <dbReference type="NCBI Taxonomy" id="72036"/>
    <lineage>
        <taxon>Eukaryota</taxon>
        <taxon>Metazoa</taxon>
        <taxon>Ecdysozoa</taxon>
        <taxon>Arthropoda</taxon>
        <taxon>Crustacea</taxon>
        <taxon>Multicrustacea</taxon>
        <taxon>Hexanauplia</taxon>
        <taxon>Copepoda</taxon>
        <taxon>Siphonostomatoida</taxon>
        <taxon>Caligidae</taxon>
        <taxon>Lepeophtheirus</taxon>
    </lineage>
</organism>
<reference evidence="2" key="1">
    <citation type="submission" date="2014-05" db="EMBL/GenBank/DDBJ databases">
        <authorList>
            <person name="Chronopoulou M."/>
        </authorList>
    </citation>
    <scope>NUCLEOTIDE SEQUENCE</scope>
    <source>
        <tissue evidence="2">Whole organism</tissue>
    </source>
</reference>
<protein>
    <submittedName>
        <fullName evidence="2">Uncharacterized protein</fullName>
    </submittedName>
</protein>
<proteinExistence type="predicted"/>
<name>A0A0K2TAN4_LEPSM</name>
<keyword evidence="1" id="KW-0472">Membrane</keyword>
<sequence>SSIHNIVNKSSMDKVEFIDKMGNLLVPKKNRLVLINALLFLLLLVAAIMLLFSWRHTIHIEDVYVHIFSMNMSIPVLLGWLILLMSTLPFITMWWLQYYFEKRTQTDISEPTQDIERKATLREDLEPVIKGTTLEEQKAIPYSLKEFKDTTCTHILEKQNIEETSQEVSIDKAHELTGKELKTKDLFGSNRSVKELSKLENIKDEQETDIMVIQEEDLLYTIDDNKKYV</sequence>
<feature type="transmembrane region" description="Helical" evidence="1">
    <location>
        <begin position="74"/>
        <end position="96"/>
    </location>
</feature>
<evidence type="ECO:0000256" key="1">
    <source>
        <dbReference type="SAM" id="Phobius"/>
    </source>
</evidence>
<dbReference type="EMBL" id="HACA01005271">
    <property type="protein sequence ID" value="CDW22632.1"/>
    <property type="molecule type" value="Transcribed_RNA"/>
</dbReference>
<keyword evidence="1" id="KW-1133">Transmembrane helix</keyword>
<dbReference type="AlphaFoldDB" id="A0A0K2TAN4"/>
<feature type="transmembrane region" description="Helical" evidence="1">
    <location>
        <begin position="32"/>
        <end position="54"/>
    </location>
</feature>